<feature type="region of interest" description="Disordered" evidence="1">
    <location>
        <begin position="72"/>
        <end position="103"/>
    </location>
</feature>
<evidence type="ECO:0000259" key="3">
    <source>
        <dbReference type="Pfam" id="PF09835"/>
    </source>
</evidence>
<keyword evidence="2" id="KW-1133">Transmembrane helix</keyword>
<dbReference type="Proteomes" id="UP000274922">
    <property type="component" value="Unassembled WGS sequence"/>
</dbReference>
<dbReference type="STRING" id="1555241.A0A4V1IU68"/>
<feature type="transmembrane region" description="Helical" evidence="2">
    <location>
        <begin position="388"/>
        <end position="416"/>
    </location>
</feature>
<feature type="region of interest" description="Disordered" evidence="1">
    <location>
        <begin position="594"/>
        <end position="627"/>
    </location>
</feature>
<dbReference type="PANTHER" id="PTHR35102:SF1">
    <property type="entry name" value="E3 UBIQUITIN-PROTEIN LIGASE"/>
    <property type="match status" value="1"/>
</dbReference>
<protein>
    <recommendedName>
        <fullName evidence="3">DUF2062 domain-containing protein</fullName>
    </recommendedName>
</protein>
<dbReference type="PANTHER" id="PTHR35102">
    <property type="entry name" value="E3 UBIQUITIN-PROTEIN LIGASE"/>
    <property type="match status" value="1"/>
</dbReference>
<dbReference type="InterPro" id="IPR018639">
    <property type="entry name" value="DUF2062"/>
</dbReference>
<feature type="compositionally biased region" description="Basic and acidic residues" evidence="1">
    <location>
        <begin position="151"/>
        <end position="162"/>
    </location>
</feature>
<dbReference type="AlphaFoldDB" id="A0A4V1IU68"/>
<reference evidence="5" key="1">
    <citation type="journal article" date="2018" name="Nat. Microbiol.">
        <title>Leveraging single-cell genomics to expand the fungal tree of life.</title>
        <authorList>
            <person name="Ahrendt S.R."/>
            <person name="Quandt C.A."/>
            <person name="Ciobanu D."/>
            <person name="Clum A."/>
            <person name="Salamov A."/>
            <person name="Andreopoulos B."/>
            <person name="Cheng J.F."/>
            <person name="Woyke T."/>
            <person name="Pelin A."/>
            <person name="Henrissat B."/>
            <person name="Reynolds N.K."/>
            <person name="Benny G.L."/>
            <person name="Smith M.E."/>
            <person name="James T.Y."/>
            <person name="Grigoriev I.V."/>
        </authorList>
    </citation>
    <scope>NUCLEOTIDE SEQUENCE [LARGE SCALE GENOMIC DNA]</scope>
    <source>
        <strain evidence="5">ATCC 52028</strain>
    </source>
</reference>
<name>A0A4V1IU68_9FUNG</name>
<evidence type="ECO:0000313" key="4">
    <source>
        <dbReference type="EMBL" id="RKO99508.1"/>
    </source>
</evidence>
<feature type="compositionally biased region" description="Low complexity" evidence="1">
    <location>
        <begin position="130"/>
        <end position="143"/>
    </location>
</feature>
<keyword evidence="2" id="KW-0812">Transmembrane</keyword>
<feature type="transmembrane region" description="Helical" evidence="2">
    <location>
        <begin position="478"/>
        <end position="501"/>
    </location>
</feature>
<feature type="region of interest" description="Disordered" evidence="1">
    <location>
        <begin position="125"/>
        <end position="243"/>
    </location>
</feature>
<dbReference type="EMBL" id="ML014280">
    <property type="protein sequence ID" value="RKO99508.1"/>
    <property type="molecule type" value="Genomic_DNA"/>
</dbReference>
<feature type="region of interest" description="Disordered" evidence="1">
    <location>
        <begin position="1"/>
        <end position="27"/>
    </location>
</feature>
<accession>A0A4V1IU68</accession>
<dbReference type="OrthoDB" id="1914153at2759"/>
<feature type="region of interest" description="Disordered" evidence="1">
    <location>
        <begin position="650"/>
        <end position="702"/>
    </location>
</feature>
<dbReference type="Pfam" id="PF09835">
    <property type="entry name" value="DUF2062"/>
    <property type="match status" value="1"/>
</dbReference>
<gene>
    <name evidence="4" type="ORF">CXG81DRAFT_20418</name>
</gene>
<evidence type="ECO:0000256" key="1">
    <source>
        <dbReference type="SAM" id="MobiDB-lite"/>
    </source>
</evidence>
<feature type="domain" description="DUF2062" evidence="3">
    <location>
        <begin position="375"/>
        <end position="514"/>
    </location>
</feature>
<feature type="compositionally biased region" description="Low complexity" evidence="1">
    <location>
        <begin position="189"/>
        <end position="202"/>
    </location>
</feature>
<keyword evidence="5" id="KW-1185">Reference proteome</keyword>
<organism evidence="4 5">
    <name type="scientific">Caulochytrium protostelioides</name>
    <dbReference type="NCBI Taxonomy" id="1555241"/>
    <lineage>
        <taxon>Eukaryota</taxon>
        <taxon>Fungi</taxon>
        <taxon>Fungi incertae sedis</taxon>
        <taxon>Chytridiomycota</taxon>
        <taxon>Chytridiomycota incertae sedis</taxon>
        <taxon>Chytridiomycetes</taxon>
        <taxon>Caulochytriales</taxon>
        <taxon>Caulochytriaceae</taxon>
        <taxon>Caulochytrium</taxon>
    </lineage>
</organism>
<feature type="region of interest" description="Disordered" evidence="1">
    <location>
        <begin position="257"/>
        <end position="352"/>
    </location>
</feature>
<proteinExistence type="predicted"/>
<feature type="compositionally biased region" description="Low complexity" evidence="1">
    <location>
        <begin position="170"/>
        <end position="182"/>
    </location>
</feature>
<evidence type="ECO:0000313" key="5">
    <source>
        <dbReference type="Proteomes" id="UP000274922"/>
    </source>
</evidence>
<keyword evidence="2" id="KW-0472">Membrane</keyword>
<evidence type="ECO:0000256" key="2">
    <source>
        <dbReference type="SAM" id="Phobius"/>
    </source>
</evidence>
<sequence length="702" mass="73348">MSRRRRRLAAPGLVGQAPTDPRADARRRRGAVGVTSIGMAPSARHRSAWPARRRGPPHRYHAVRHAARNAIRASTRSTHAASRVHRASPHPSRAQTAHPRAASRERRFAVRHRRHALPNRLLRVRRSAATTTTTTTTTTITTTGPRRPVQRRSDVVLARSRDCAAAIPITTVTSRRSPTRSDLPPPPSLLSSSSSSSSSSPRGVAHPLDGRGRAMADGRAASAGRGRPDRSASQSRLADDTSPYASLNTSAAALPLVPDAHDPEHDAAWPLNGAADPTHAPPSASRWAGTPGAMPVGRTASPRRPASGALSLRLAEQGQGQGQGRAAASVPEDAAAMTAPRPPVTPLRARHRRSRGGYRAAAVRAWLYAKIVQPLIDALKQGLSPDKLALSLACGVAAGLYPVPGLTAVVAFILALGFGLNVPVVQAVNFSLTAAELALAIPTLRFGERLLGLDPLPLTPGELWDQLRSQFVATLGQALRAVAAATFGWAVIAVPATYLLYQLLRPVTRWGIARYHAARGRPAHRGGRHGDAVDGDGTALGAQAIGLGGVPDPDSARHRAEFVRLDEDNDPIFDDDNFAADDADDDAARYLPQDAPRSAASPRLQGLHRSSGAGAGNPFLDAAPAPDAASPAVSAARVSSDGFTGVAIAAGTGAGRGPVAVTVGVPRGAPGTPGATTRKPPSAAPQRLGPDDEAGELALERW</sequence>